<evidence type="ECO:0000256" key="8">
    <source>
        <dbReference type="RuleBase" id="RU362026"/>
    </source>
</evidence>
<dbReference type="GO" id="GO:0003677">
    <property type="term" value="F:DNA binding"/>
    <property type="evidence" value="ECO:0007669"/>
    <property type="project" value="UniProtKB-KW"/>
</dbReference>
<evidence type="ECO:0000256" key="3">
    <source>
        <dbReference type="ARBA" id="ARBA00022679"/>
    </source>
</evidence>
<evidence type="ECO:0000256" key="5">
    <source>
        <dbReference type="ARBA" id="ARBA00022747"/>
    </source>
</evidence>
<sequence length="408" mass="46730">MDYSWNYAGEKTKSYTHGLHTYPAMFIPQVARRLLQTYSKKGDVICDIFCGSGTTLVESRVTGRNAVGIDLNPLAILLAKAKTTPINPSILNKKYFQLIDKVEKFKTGNIKTPFFFNIDFWFKKGVINKLAIIKNAITDTKRENIRNFFLVAFSETVRLSSNTRNGEFKLIRISEEKLRIHNPDVISIFKRKVESNIRAMNEFYKNVDNNTWTKIMHSDSSKENGIKDNSIDCIITSPPYGDSRTTVAYGQFSRLSAQWVDILENPDDASAIDKELLGGKSNKEASNNLASKYLTLILSEISKKDEKRAREVLSFFIDLEKCLRQAYRILKPNKYFCIVVGNRLVKQVRIPTDFIITELCENFGFLCEDIFVRKIPGKRMPSQNSPTNITGQQEETILKESIIILRKR</sequence>
<dbReference type="Gene3D" id="3.40.50.150">
    <property type="entry name" value="Vaccinia Virus protein VP39"/>
    <property type="match status" value="2"/>
</dbReference>
<dbReference type="InterPro" id="IPR017985">
    <property type="entry name" value="MeTrfase_CN4_CS"/>
</dbReference>
<dbReference type="GO" id="GO:0008170">
    <property type="term" value="F:N-methyltransferase activity"/>
    <property type="evidence" value="ECO:0007669"/>
    <property type="project" value="InterPro"/>
</dbReference>
<reference evidence="10 11" key="1">
    <citation type="journal article" date="2016" name="Nat. Commun.">
        <title>Thousands of microbial genomes shed light on interconnected biogeochemical processes in an aquifer system.</title>
        <authorList>
            <person name="Anantharaman K."/>
            <person name="Brown C.T."/>
            <person name="Hug L.A."/>
            <person name="Sharon I."/>
            <person name="Castelle C.J."/>
            <person name="Probst A.J."/>
            <person name="Thomas B.C."/>
            <person name="Singh A."/>
            <person name="Wilkins M.J."/>
            <person name="Karaoz U."/>
            <person name="Brodie E.L."/>
            <person name="Williams K.H."/>
            <person name="Hubbard S.S."/>
            <person name="Banfield J.F."/>
        </authorList>
    </citation>
    <scope>NUCLEOTIDE SEQUENCE [LARGE SCALE GENOMIC DNA]</scope>
</reference>
<dbReference type="InterPro" id="IPR002941">
    <property type="entry name" value="DNA_methylase_N4/N6"/>
</dbReference>
<comment type="caution">
    <text evidence="10">The sequence shown here is derived from an EMBL/GenBank/DDBJ whole genome shotgun (WGS) entry which is preliminary data.</text>
</comment>
<dbReference type="InterPro" id="IPR029063">
    <property type="entry name" value="SAM-dependent_MTases_sf"/>
</dbReference>
<protein>
    <recommendedName>
        <fullName evidence="8">Methyltransferase</fullName>
        <ecNumber evidence="8">2.1.1.-</ecNumber>
    </recommendedName>
</protein>
<evidence type="ECO:0000313" key="11">
    <source>
        <dbReference type="Proteomes" id="UP000177025"/>
    </source>
</evidence>
<evidence type="ECO:0000259" key="9">
    <source>
        <dbReference type="Pfam" id="PF01555"/>
    </source>
</evidence>
<dbReference type="PROSITE" id="PS00093">
    <property type="entry name" value="N4_MTASE"/>
    <property type="match status" value="1"/>
</dbReference>
<feature type="domain" description="DNA methylase N-4/N-6" evidence="9">
    <location>
        <begin position="11"/>
        <end position="78"/>
    </location>
</feature>
<evidence type="ECO:0000256" key="4">
    <source>
        <dbReference type="ARBA" id="ARBA00022691"/>
    </source>
</evidence>
<comment type="similarity">
    <text evidence="1">Belongs to the N(4)/N(6)-methyltransferase family. N(4) subfamily.</text>
</comment>
<dbReference type="GO" id="GO:0009307">
    <property type="term" value="P:DNA restriction-modification system"/>
    <property type="evidence" value="ECO:0007669"/>
    <property type="project" value="UniProtKB-KW"/>
</dbReference>
<evidence type="ECO:0000256" key="6">
    <source>
        <dbReference type="ARBA" id="ARBA00023125"/>
    </source>
</evidence>
<evidence type="ECO:0000256" key="7">
    <source>
        <dbReference type="ARBA" id="ARBA00049120"/>
    </source>
</evidence>
<keyword evidence="3" id="KW-0808">Transferase</keyword>
<dbReference type="SUPFAM" id="SSF53335">
    <property type="entry name" value="S-adenosyl-L-methionine-dependent methyltransferases"/>
    <property type="match status" value="3"/>
</dbReference>
<organism evidence="10 11">
    <name type="scientific">candidate division WOR-3 bacterium RBG_13_43_14</name>
    <dbReference type="NCBI Taxonomy" id="1802590"/>
    <lineage>
        <taxon>Bacteria</taxon>
        <taxon>Bacteria division WOR-3</taxon>
    </lineage>
</organism>
<feature type="domain" description="DNA methylase N-4/N-6" evidence="9">
    <location>
        <begin position="231"/>
        <end position="388"/>
    </location>
</feature>
<keyword evidence="2" id="KW-0489">Methyltransferase</keyword>
<keyword evidence="5" id="KW-0680">Restriction system</keyword>
<keyword evidence="4" id="KW-0949">S-adenosyl-L-methionine</keyword>
<name>A0A1F4U883_UNCW3</name>
<dbReference type="PRINTS" id="PR00508">
    <property type="entry name" value="S21N4MTFRASE"/>
</dbReference>
<dbReference type="InterPro" id="IPR001091">
    <property type="entry name" value="RM_Methyltransferase"/>
</dbReference>
<evidence type="ECO:0000313" key="10">
    <source>
        <dbReference type="EMBL" id="OGC41111.1"/>
    </source>
</evidence>
<proteinExistence type="inferred from homology"/>
<dbReference type="Proteomes" id="UP000177025">
    <property type="component" value="Unassembled WGS sequence"/>
</dbReference>
<dbReference type="Pfam" id="PF01555">
    <property type="entry name" value="N6_N4_Mtase"/>
    <property type="match status" value="2"/>
</dbReference>
<dbReference type="EMBL" id="MEUM01000119">
    <property type="protein sequence ID" value="OGC41111.1"/>
    <property type="molecule type" value="Genomic_DNA"/>
</dbReference>
<dbReference type="AlphaFoldDB" id="A0A1F4U883"/>
<keyword evidence="6" id="KW-0238">DNA-binding</keyword>
<dbReference type="GO" id="GO:0032259">
    <property type="term" value="P:methylation"/>
    <property type="evidence" value="ECO:0007669"/>
    <property type="project" value="UniProtKB-KW"/>
</dbReference>
<dbReference type="EC" id="2.1.1.-" evidence="8"/>
<evidence type="ECO:0000256" key="2">
    <source>
        <dbReference type="ARBA" id="ARBA00022603"/>
    </source>
</evidence>
<accession>A0A1F4U883</accession>
<comment type="catalytic activity">
    <reaction evidence="7">
        <text>a 2'-deoxycytidine in DNA + S-adenosyl-L-methionine = an N(4)-methyl-2'-deoxycytidine in DNA + S-adenosyl-L-homocysteine + H(+)</text>
        <dbReference type="Rhea" id="RHEA:16857"/>
        <dbReference type="Rhea" id="RHEA-COMP:11369"/>
        <dbReference type="Rhea" id="RHEA-COMP:13674"/>
        <dbReference type="ChEBI" id="CHEBI:15378"/>
        <dbReference type="ChEBI" id="CHEBI:57856"/>
        <dbReference type="ChEBI" id="CHEBI:59789"/>
        <dbReference type="ChEBI" id="CHEBI:85452"/>
        <dbReference type="ChEBI" id="CHEBI:137933"/>
        <dbReference type="EC" id="2.1.1.113"/>
    </reaction>
</comment>
<gene>
    <name evidence="10" type="ORF">A2Y85_07055</name>
</gene>
<evidence type="ECO:0000256" key="1">
    <source>
        <dbReference type="ARBA" id="ARBA00010203"/>
    </source>
</evidence>
<dbReference type="GO" id="GO:0015667">
    <property type="term" value="F:site-specific DNA-methyltransferase (cytosine-N4-specific) activity"/>
    <property type="evidence" value="ECO:0007669"/>
    <property type="project" value="UniProtKB-EC"/>
</dbReference>